<sequence>MLQREQINKIRRDFDAALEAKSSSFKQAAEAQRSARTNKERASDLSQEIGATRESAQQLKIASAQIQEQQAKVVAEKDSRMHACKTAMAEAEKNLEILKEEYDPEITKNLQAKLAETSAEIEFLQEEMKKGHALEMERMRVLTIEFNEATKALQEISTEESSLRNMVTSLRMELENVKMRKSELLEKEIEKEYAAIEKETENARREAEEMKKNAEELMEEAKNARLLTQDAEGKLELALKAVEEAKEAEKKAHGEMKALSERKSNEDQDSDNKIKISLEEFESLKKKVEESGDIADTTATDVMARVEAIITSNNEVEEKMEENLKTIEEIKEATSMALRSAEMSEAAQKTIEAQLQRWR</sequence>
<evidence type="ECO:0000256" key="2">
    <source>
        <dbReference type="ARBA" id="ARBA00023054"/>
    </source>
</evidence>
<evidence type="ECO:0000313" key="6">
    <source>
        <dbReference type="Proteomes" id="UP001151532"/>
    </source>
</evidence>
<comment type="caution">
    <text evidence="5">The sequence shown here is derived from an EMBL/GenBank/DDBJ whole genome shotgun (WGS) entry which is preliminary data.</text>
</comment>
<dbReference type="Proteomes" id="UP001151532">
    <property type="component" value="Chromosome 6"/>
</dbReference>
<proteinExistence type="inferred from homology"/>
<name>A0A9Q0Q5P0_SALPP</name>
<comment type="similarity">
    <text evidence="1">Belongs to the WEB family.</text>
</comment>
<organism evidence="5 6">
    <name type="scientific">Salix purpurea</name>
    <name type="common">Purple osier willow</name>
    <dbReference type="NCBI Taxonomy" id="77065"/>
    <lineage>
        <taxon>Eukaryota</taxon>
        <taxon>Viridiplantae</taxon>
        <taxon>Streptophyta</taxon>
        <taxon>Embryophyta</taxon>
        <taxon>Tracheophyta</taxon>
        <taxon>Spermatophyta</taxon>
        <taxon>Magnoliopsida</taxon>
        <taxon>eudicotyledons</taxon>
        <taxon>Gunneridae</taxon>
        <taxon>Pentapetalae</taxon>
        <taxon>rosids</taxon>
        <taxon>fabids</taxon>
        <taxon>Malpighiales</taxon>
        <taxon>Salicaceae</taxon>
        <taxon>Saliceae</taxon>
        <taxon>Salix</taxon>
    </lineage>
</organism>
<evidence type="ECO:0000313" key="5">
    <source>
        <dbReference type="EMBL" id="KAJ6700407.1"/>
    </source>
</evidence>
<feature type="region of interest" description="Disordered" evidence="4">
    <location>
        <begin position="21"/>
        <end position="48"/>
    </location>
</feature>
<dbReference type="Pfam" id="PF05701">
    <property type="entry name" value="WEMBL"/>
    <property type="match status" value="1"/>
</dbReference>
<gene>
    <name evidence="5" type="ORF">OIU79_013446</name>
</gene>
<evidence type="ECO:0000256" key="1">
    <source>
        <dbReference type="ARBA" id="ARBA00005485"/>
    </source>
</evidence>
<dbReference type="InterPro" id="IPR008545">
    <property type="entry name" value="Web"/>
</dbReference>
<feature type="region of interest" description="Disordered" evidence="4">
    <location>
        <begin position="248"/>
        <end position="273"/>
    </location>
</feature>
<evidence type="ECO:0000256" key="3">
    <source>
        <dbReference type="SAM" id="Coils"/>
    </source>
</evidence>
<dbReference type="GO" id="GO:0009904">
    <property type="term" value="P:chloroplast accumulation movement"/>
    <property type="evidence" value="ECO:0007669"/>
    <property type="project" value="TreeGrafter"/>
</dbReference>
<dbReference type="AlphaFoldDB" id="A0A9Q0Q5P0"/>
<accession>A0A9Q0Q5P0</accession>
<reference evidence="5" key="2">
    <citation type="journal article" date="2023" name="Int. J. Mol. Sci.">
        <title>De Novo Assembly and Annotation of 11 Diverse Shrub Willow (Salix) Genomes Reveals Novel Gene Organization in Sex-Linked Regions.</title>
        <authorList>
            <person name="Hyden B."/>
            <person name="Feng K."/>
            <person name="Yates T.B."/>
            <person name="Jawdy S."/>
            <person name="Cereghino C."/>
            <person name="Smart L.B."/>
            <person name="Muchero W."/>
        </authorList>
    </citation>
    <scope>NUCLEOTIDE SEQUENCE</scope>
    <source>
        <tissue evidence="5">Shoot tip</tissue>
    </source>
</reference>
<dbReference type="GO" id="GO:0009903">
    <property type="term" value="P:chloroplast avoidance movement"/>
    <property type="evidence" value="ECO:0007669"/>
    <property type="project" value="TreeGrafter"/>
</dbReference>
<dbReference type="EMBL" id="JAPFFK010000017">
    <property type="protein sequence ID" value="KAJ6700407.1"/>
    <property type="molecule type" value="Genomic_DNA"/>
</dbReference>
<evidence type="ECO:0000256" key="4">
    <source>
        <dbReference type="SAM" id="MobiDB-lite"/>
    </source>
</evidence>
<feature type="coiled-coil region" evidence="3">
    <location>
        <begin position="81"/>
        <end position="127"/>
    </location>
</feature>
<dbReference type="OrthoDB" id="1933125at2759"/>
<dbReference type="GO" id="GO:0005829">
    <property type="term" value="C:cytosol"/>
    <property type="evidence" value="ECO:0007669"/>
    <property type="project" value="TreeGrafter"/>
</dbReference>
<dbReference type="PANTHER" id="PTHR32054">
    <property type="entry name" value="HEAVY CHAIN, PUTATIVE, EXPRESSED-RELATED-RELATED"/>
    <property type="match status" value="1"/>
</dbReference>
<keyword evidence="2 3" id="KW-0175">Coiled coil</keyword>
<protein>
    <submittedName>
        <fullName evidence="5">HEAVY CHAIN putative EXPRESSED-RELATED-RELATED</fullName>
    </submittedName>
</protein>
<reference evidence="5" key="1">
    <citation type="submission" date="2022-11" db="EMBL/GenBank/DDBJ databases">
        <authorList>
            <person name="Hyden B.L."/>
            <person name="Feng K."/>
            <person name="Yates T."/>
            <person name="Jawdy S."/>
            <person name="Smart L.B."/>
            <person name="Muchero W."/>
        </authorList>
    </citation>
    <scope>NUCLEOTIDE SEQUENCE</scope>
    <source>
        <tissue evidence="5">Shoot tip</tissue>
    </source>
</reference>
<dbReference type="PANTHER" id="PTHR32054:SF42">
    <property type="entry name" value="WEB FAMILY PROTEIN"/>
    <property type="match status" value="1"/>
</dbReference>
<keyword evidence="6" id="KW-1185">Reference proteome</keyword>